<keyword evidence="8" id="KW-1185">Reference proteome</keyword>
<dbReference type="Proteomes" id="UP000184363">
    <property type="component" value="Unassembled WGS sequence"/>
</dbReference>
<dbReference type="GO" id="GO:0016491">
    <property type="term" value="F:oxidoreductase activity"/>
    <property type="evidence" value="ECO:0007669"/>
    <property type="project" value="UniProtKB-KW"/>
</dbReference>
<evidence type="ECO:0000313" key="7">
    <source>
        <dbReference type="EMBL" id="SHK51246.1"/>
    </source>
</evidence>
<reference evidence="7 8" key="1">
    <citation type="submission" date="2016-11" db="EMBL/GenBank/DDBJ databases">
        <authorList>
            <person name="Jaros S."/>
            <person name="Januszkiewicz K."/>
            <person name="Wedrychowicz H."/>
        </authorList>
    </citation>
    <scope>NUCLEOTIDE SEQUENCE [LARGE SCALE GENOMIC DNA]</scope>
    <source>
        <strain evidence="7 8">DSM 43832</strain>
    </source>
</reference>
<evidence type="ECO:0000313" key="8">
    <source>
        <dbReference type="Proteomes" id="UP000184363"/>
    </source>
</evidence>
<keyword evidence="4" id="KW-0560">Oxidoreductase</keyword>
<dbReference type="AlphaFoldDB" id="A0A1M6T2Z4"/>
<dbReference type="PANTHER" id="PTHR43401:SF2">
    <property type="entry name" value="L-THREONINE 3-DEHYDROGENASE"/>
    <property type="match status" value="1"/>
</dbReference>
<evidence type="ECO:0000256" key="5">
    <source>
        <dbReference type="RuleBase" id="RU361277"/>
    </source>
</evidence>
<dbReference type="CDD" id="cd08231">
    <property type="entry name" value="MDR_TM0436_like"/>
    <property type="match status" value="1"/>
</dbReference>
<proteinExistence type="inferred from homology"/>
<accession>A0A1M6T2Z4</accession>
<dbReference type="EMBL" id="FRAP01000007">
    <property type="protein sequence ID" value="SHK51246.1"/>
    <property type="molecule type" value="Genomic_DNA"/>
</dbReference>
<evidence type="ECO:0000256" key="1">
    <source>
        <dbReference type="ARBA" id="ARBA00001947"/>
    </source>
</evidence>
<evidence type="ECO:0000259" key="6">
    <source>
        <dbReference type="SMART" id="SM00829"/>
    </source>
</evidence>
<dbReference type="Gene3D" id="3.40.50.720">
    <property type="entry name" value="NAD(P)-binding Rossmann-like Domain"/>
    <property type="match status" value="1"/>
</dbReference>
<organism evidence="7 8">
    <name type="scientific">Pseudonocardia thermophila</name>
    <dbReference type="NCBI Taxonomy" id="1848"/>
    <lineage>
        <taxon>Bacteria</taxon>
        <taxon>Bacillati</taxon>
        <taxon>Actinomycetota</taxon>
        <taxon>Actinomycetes</taxon>
        <taxon>Pseudonocardiales</taxon>
        <taxon>Pseudonocardiaceae</taxon>
        <taxon>Pseudonocardia</taxon>
    </lineage>
</organism>
<dbReference type="STRING" id="1848.SAMN05443637_107116"/>
<dbReference type="InterPro" id="IPR002328">
    <property type="entry name" value="ADH_Zn_CS"/>
</dbReference>
<dbReference type="InterPro" id="IPR020843">
    <property type="entry name" value="ER"/>
</dbReference>
<dbReference type="SMART" id="SM00829">
    <property type="entry name" value="PKS_ER"/>
    <property type="match status" value="1"/>
</dbReference>
<dbReference type="Pfam" id="PF08240">
    <property type="entry name" value="ADH_N"/>
    <property type="match status" value="1"/>
</dbReference>
<dbReference type="OrthoDB" id="3987021at2"/>
<keyword evidence="3 5" id="KW-0862">Zinc</keyword>
<name>A0A1M6T2Z4_PSETH</name>
<dbReference type="PROSITE" id="PS00059">
    <property type="entry name" value="ADH_ZINC"/>
    <property type="match status" value="1"/>
</dbReference>
<sequence length="368" mass="38845">MFEGRIAQFNAPREPFELKRVTLPSVGPGEVLVKIHRANICGSDLHAWHGDFSTRGLGGVLPTVLGHEMVGSIAALGDGVAEDSDGHAVGVGTRVVFPYFFPCHRCRNCLAGRRVSCARLRMAMLGDATQPPYFVGGYGDYFLLPAGAVFYTVPDELSDDVASGVNCALSQVVHGLERAAVSLGETVVIQGAGGLGLYAAAVAKARGAARVIALDAVPERLELARAFGADEVVNIAEFPDPAKRVRQVRDLTGGRGADVVVEVAGRPDVIPEGIKVLALSGRYLTMGNINIGSTYEADASRLVMANKTMIGVSLYEPIALSTALAFLAGHQDRLPLDRLASTTFSLEDINEAFAAADNRSVVRASIAM</sequence>
<dbReference type="InterPro" id="IPR013154">
    <property type="entry name" value="ADH-like_N"/>
</dbReference>
<dbReference type="SUPFAM" id="SSF51735">
    <property type="entry name" value="NAD(P)-binding Rossmann-fold domains"/>
    <property type="match status" value="1"/>
</dbReference>
<dbReference type="InterPro" id="IPR050129">
    <property type="entry name" value="Zn_alcohol_dh"/>
</dbReference>
<dbReference type="Pfam" id="PF00107">
    <property type="entry name" value="ADH_zinc_N"/>
    <property type="match status" value="1"/>
</dbReference>
<dbReference type="Gene3D" id="3.90.180.10">
    <property type="entry name" value="Medium-chain alcohol dehydrogenases, catalytic domain"/>
    <property type="match status" value="1"/>
</dbReference>
<keyword evidence="2 5" id="KW-0479">Metal-binding</keyword>
<evidence type="ECO:0000256" key="4">
    <source>
        <dbReference type="ARBA" id="ARBA00023002"/>
    </source>
</evidence>
<dbReference type="InterPro" id="IPR011032">
    <property type="entry name" value="GroES-like_sf"/>
</dbReference>
<gene>
    <name evidence="7" type="ORF">SAMN05443637_107116</name>
</gene>
<feature type="domain" description="Enoyl reductase (ER)" evidence="6">
    <location>
        <begin position="11"/>
        <end position="362"/>
    </location>
</feature>
<dbReference type="GO" id="GO:0008270">
    <property type="term" value="F:zinc ion binding"/>
    <property type="evidence" value="ECO:0007669"/>
    <property type="project" value="InterPro"/>
</dbReference>
<evidence type="ECO:0000256" key="3">
    <source>
        <dbReference type="ARBA" id="ARBA00022833"/>
    </source>
</evidence>
<evidence type="ECO:0000256" key="2">
    <source>
        <dbReference type="ARBA" id="ARBA00022723"/>
    </source>
</evidence>
<comment type="similarity">
    <text evidence="5">Belongs to the zinc-containing alcohol dehydrogenase family.</text>
</comment>
<dbReference type="PANTHER" id="PTHR43401">
    <property type="entry name" value="L-THREONINE 3-DEHYDROGENASE"/>
    <property type="match status" value="1"/>
</dbReference>
<dbReference type="InterPro" id="IPR036291">
    <property type="entry name" value="NAD(P)-bd_dom_sf"/>
</dbReference>
<protein>
    <submittedName>
        <fullName evidence="7">D-arabinose 1-dehydrogenase, Zn-dependent alcohol dehydrogenase family</fullName>
    </submittedName>
</protein>
<comment type="cofactor">
    <cofactor evidence="1 5">
        <name>Zn(2+)</name>
        <dbReference type="ChEBI" id="CHEBI:29105"/>
    </cofactor>
</comment>
<dbReference type="InterPro" id="IPR013149">
    <property type="entry name" value="ADH-like_C"/>
</dbReference>
<dbReference type="SUPFAM" id="SSF50129">
    <property type="entry name" value="GroES-like"/>
    <property type="match status" value="1"/>
</dbReference>